<dbReference type="Pfam" id="PF20246">
    <property type="entry name" value="DUF6601"/>
    <property type="match status" value="1"/>
</dbReference>
<feature type="transmembrane region" description="Helical" evidence="1">
    <location>
        <begin position="254"/>
        <end position="273"/>
    </location>
</feature>
<dbReference type="PANTHER" id="PTHR34414:SF1">
    <property type="entry name" value="SUBTILISIN-LIKE SERINE PROTEASE"/>
    <property type="match status" value="1"/>
</dbReference>
<name>A0ABR4CBD5_9HELO</name>
<comment type="caution">
    <text evidence="2">The sequence shown here is derived from an EMBL/GenBank/DDBJ whole genome shotgun (WGS) entry which is preliminary data.</text>
</comment>
<gene>
    <name evidence="2" type="ORF">VTL71DRAFT_2642</name>
</gene>
<dbReference type="EMBL" id="JAZHXI010000011">
    <property type="protein sequence ID" value="KAL2066571.1"/>
    <property type="molecule type" value="Genomic_DNA"/>
</dbReference>
<organism evidence="2 3">
    <name type="scientific">Oculimacula yallundae</name>
    <dbReference type="NCBI Taxonomy" id="86028"/>
    <lineage>
        <taxon>Eukaryota</taxon>
        <taxon>Fungi</taxon>
        <taxon>Dikarya</taxon>
        <taxon>Ascomycota</taxon>
        <taxon>Pezizomycotina</taxon>
        <taxon>Leotiomycetes</taxon>
        <taxon>Helotiales</taxon>
        <taxon>Ploettnerulaceae</taxon>
        <taxon>Oculimacula</taxon>
    </lineage>
</organism>
<proteinExistence type="predicted"/>
<evidence type="ECO:0000313" key="2">
    <source>
        <dbReference type="EMBL" id="KAL2066571.1"/>
    </source>
</evidence>
<feature type="transmembrane region" description="Helical" evidence="1">
    <location>
        <begin position="293"/>
        <end position="318"/>
    </location>
</feature>
<reference evidence="2 3" key="1">
    <citation type="journal article" date="2024" name="Commun. Biol.">
        <title>Comparative genomic analysis of thermophilic fungi reveals convergent evolutionary adaptations and gene losses.</title>
        <authorList>
            <person name="Steindorff A.S."/>
            <person name="Aguilar-Pontes M.V."/>
            <person name="Robinson A.J."/>
            <person name="Andreopoulos B."/>
            <person name="LaButti K."/>
            <person name="Kuo A."/>
            <person name="Mondo S."/>
            <person name="Riley R."/>
            <person name="Otillar R."/>
            <person name="Haridas S."/>
            <person name="Lipzen A."/>
            <person name="Grimwood J."/>
            <person name="Schmutz J."/>
            <person name="Clum A."/>
            <person name="Reid I.D."/>
            <person name="Moisan M.C."/>
            <person name="Butler G."/>
            <person name="Nguyen T.T.M."/>
            <person name="Dewar K."/>
            <person name="Conant G."/>
            <person name="Drula E."/>
            <person name="Henrissat B."/>
            <person name="Hansel C."/>
            <person name="Singer S."/>
            <person name="Hutchinson M.I."/>
            <person name="de Vries R.P."/>
            <person name="Natvig D.O."/>
            <person name="Powell A.J."/>
            <person name="Tsang A."/>
            <person name="Grigoriev I.V."/>
        </authorList>
    </citation>
    <scope>NUCLEOTIDE SEQUENCE [LARGE SCALE GENOMIC DNA]</scope>
    <source>
        <strain evidence="2 3">CBS 494.80</strain>
    </source>
</reference>
<accession>A0ABR4CBD5</accession>
<protein>
    <submittedName>
        <fullName evidence="2">Uncharacterized protein</fullName>
    </submittedName>
</protein>
<dbReference type="Proteomes" id="UP001595075">
    <property type="component" value="Unassembled WGS sequence"/>
</dbReference>
<keyword evidence="1" id="KW-0812">Transmembrane</keyword>
<dbReference type="PANTHER" id="PTHR34414">
    <property type="entry name" value="HET DOMAIN-CONTAINING PROTEIN-RELATED"/>
    <property type="match status" value="1"/>
</dbReference>
<keyword evidence="1" id="KW-1133">Transmembrane helix</keyword>
<keyword evidence="1" id="KW-0472">Membrane</keyword>
<keyword evidence="3" id="KW-1185">Reference proteome</keyword>
<evidence type="ECO:0000313" key="3">
    <source>
        <dbReference type="Proteomes" id="UP001595075"/>
    </source>
</evidence>
<dbReference type="InterPro" id="IPR046536">
    <property type="entry name" value="DUF6601"/>
</dbReference>
<evidence type="ECO:0000256" key="1">
    <source>
        <dbReference type="SAM" id="Phobius"/>
    </source>
</evidence>
<sequence>MAIESINNIRNQTAPFTCNILIEDGKHPEEMLEEAFAASYQFKDDLVAPTSIEARFVWQEFELNRLHKIMNYLWVAGRPVPPRPLHYQVLLRREIVITERMDMHLVWGRGCLFLKPIPRFLLIPEFWNMGFLNDPTGAGDRDDRTSGNRRSIRECALGFLVSYTALVAHESDFHIAQAKYLIPAEVTWQKWRLLVRQILTSSDNVQGEVADRFIYGELRLHRLNLIYFFIGNFSRVYLPRWNSYNSFYKENLQFVIAATVYISVVLSALQVGLATNRLQPNASFQAVSYGLTVFAILGPAIAIGIIVVVLLIGLVFNWKWTQRMQRERLQVLGRSWSNWKSVRRDSGGKGEQNNPSV</sequence>